<dbReference type="Proteomes" id="UP001152759">
    <property type="component" value="Chromosome 10"/>
</dbReference>
<feature type="transmembrane region" description="Helical" evidence="8">
    <location>
        <begin position="675"/>
        <end position="696"/>
    </location>
</feature>
<evidence type="ECO:0000256" key="7">
    <source>
        <dbReference type="ARBA" id="ARBA00023180"/>
    </source>
</evidence>
<evidence type="ECO:0000256" key="4">
    <source>
        <dbReference type="ARBA" id="ARBA00022989"/>
    </source>
</evidence>
<dbReference type="AlphaFoldDB" id="A0A9P0A3L4"/>
<keyword evidence="7" id="KW-0325">Glycoprotein</keyword>
<name>A0A9P0A3L4_BEMTA</name>
<evidence type="ECO:0000256" key="6">
    <source>
        <dbReference type="ARBA" id="ARBA00023170"/>
    </source>
</evidence>
<feature type="transmembrane region" description="Helical" evidence="8">
    <location>
        <begin position="423"/>
        <end position="444"/>
    </location>
</feature>
<feature type="signal peptide" evidence="9">
    <location>
        <begin position="1"/>
        <end position="23"/>
    </location>
</feature>
<feature type="chain" id="PRO_5040273279" description="Ionotropic receptor" evidence="9">
    <location>
        <begin position="24"/>
        <end position="723"/>
    </location>
</feature>
<gene>
    <name evidence="10" type="ORF">BEMITA_LOCUS2796</name>
</gene>
<protein>
    <recommendedName>
        <fullName evidence="12">Ionotropic receptor</fullName>
    </recommendedName>
</protein>
<evidence type="ECO:0000256" key="5">
    <source>
        <dbReference type="ARBA" id="ARBA00023136"/>
    </source>
</evidence>
<evidence type="ECO:0000256" key="8">
    <source>
        <dbReference type="SAM" id="Phobius"/>
    </source>
</evidence>
<keyword evidence="5 8" id="KW-0472">Membrane</keyword>
<keyword evidence="4 8" id="KW-1133">Transmembrane helix</keyword>
<organism evidence="10 11">
    <name type="scientific">Bemisia tabaci</name>
    <name type="common">Sweetpotato whitefly</name>
    <name type="synonym">Aleurodes tabaci</name>
    <dbReference type="NCBI Taxonomy" id="7038"/>
    <lineage>
        <taxon>Eukaryota</taxon>
        <taxon>Metazoa</taxon>
        <taxon>Ecdysozoa</taxon>
        <taxon>Arthropoda</taxon>
        <taxon>Hexapoda</taxon>
        <taxon>Insecta</taxon>
        <taxon>Pterygota</taxon>
        <taxon>Neoptera</taxon>
        <taxon>Paraneoptera</taxon>
        <taxon>Hemiptera</taxon>
        <taxon>Sternorrhyncha</taxon>
        <taxon>Aleyrodoidea</taxon>
        <taxon>Aleyrodidae</taxon>
        <taxon>Aleyrodinae</taxon>
        <taxon>Bemisia</taxon>
    </lineage>
</organism>
<evidence type="ECO:0000256" key="9">
    <source>
        <dbReference type="SAM" id="SignalP"/>
    </source>
</evidence>
<reference evidence="10" key="1">
    <citation type="submission" date="2021-12" db="EMBL/GenBank/DDBJ databases">
        <authorList>
            <person name="King R."/>
        </authorList>
    </citation>
    <scope>NUCLEOTIDE SEQUENCE</scope>
</reference>
<dbReference type="PANTHER" id="PTHR42643:SF38">
    <property type="entry name" value="IONOTROPIC RECEPTOR 100A"/>
    <property type="match status" value="1"/>
</dbReference>
<keyword evidence="6" id="KW-0675">Receptor</keyword>
<dbReference type="InterPro" id="IPR052192">
    <property type="entry name" value="Insect_Ionotropic_Sensory_Rcpt"/>
</dbReference>
<keyword evidence="2" id="KW-1003">Cell membrane</keyword>
<evidence type="ECO:0000313" key="11">
    <source>
        <dbReference type="Proteomes" id="UP001152759"/>
    </source>
</evidence>
<proteinExistence type="predicted"/>
<feature type="transmembrane region" description="Helical" evidence="8">
    <location>
        <begin position="450"/>
        <end position="470"/>
    </location>
</feature>
<feature type="transmembrane region" description="Helical" evidence="8">
    <location>
        <begin position="383"/>
        <end position="403"/>
    </location>
</feature>
<sequence length="723" mass="82882">MNLSFKINLSVYSILLIFFESEALQLPHSDEEEYILSSALKVSRRTAEISSQALLYVLGINSEFPMHTFIRRLHENMIETAFINSQSWFEDSTIGGLVKNIIVILNDLDEIPSLILGSASDSIVKKVSGLALRDTPKLKHYCIESPLFNADANKTCDYHLQITPSELKGEGLLTDPVCELTKGLYANSVWNANNYIVFILPITEGFKDSDKNAGDQLKFVLIFSWRFFRGLRTVVCLGRICHTYDPFTDTIIATNENYSFTNISLRGKIFEVGFIATRNALRGDMEKSSATTSVIYMVPSDIMTKFDCMIHFFSEMGNERSNPFEWAQRGNYDMLVFDGTFSPNDDFTLFDFSAAIYSFSYCFAIPRSNFVPQSLVPFKCFSLTTWAVILTAVLLLYTAFYVFHRSQWRLFDRIYSRHERHAFEHTSVLFYLYSYLVVGGPSTLLLGRIITGKILFLIVSLFVLIIVTVFQSQMTNLISKPVRYPEMDTLEELKNSDLLIQTPDLEISLELLRNHPFFETLRGKLIQSNYFVDEMQHWDSNTSEIARKKHDISTSWRSMIESDAFEIAVPNLRYKFEGTIQPTESELEGTRTEYHLVKECVLSYALTLPIQRNPFLSDLFIRQIEAYVEMGFIGKFLFDTGLQERDLSDSFFVNDVDKEDSFLPKAFTINDLQPAFVSLVVGWILSGIVFVLELVLGNSNEDRTTKFTRWFERVIIRPSSLGA</sequence>
<keyword evidence="9" id="KW-0732">Signal</keyword>
<evidence type="ECO:0000256" key="3">
    <source>
        <dbReference type="ARBA" id="ARBA00022692"/>
    </source>
</evidence>
<evidence type="ECO:0000256" key="2">
    <source>
        <dbReference type="ARBA" id="ARBA00022475"/>
    </source>
</evidence>
<dbReference type="PANTHER" id="PTHR42643">
    <property type="entry name" value="IONOTROPIC RECEPTOR 20A-RELATED"/>
    <property type="match status" value="1"/>
</dbReference>
<keyword evidence="11" id="KW-1185">Reference proteome</keyword>
<accession>A0A9P0A3L4</accession>
<evidence type="ECO:0008006" key="12">
    <source>
        <dbReference type="Google" id="ProtNLM"/>
    </source>
</evidence>
<dbReference type="GO" id="GO:0005886">
    <property type="term" value="C:plasma membrane"/>
    <property type="evidence" value="ECO:0007669"/>
    <property type="project" value="UniProtKB-SubCell"/>
</dbReference>
<dbReference type="Gene3D" id="1.10.287.70">
    <property type="match status" value="1"/>
</dbReference>
<keyword evidence="3 8" id="KW-0812">Transmembrane</keyword>
<dbReference type="EMBL" id="OU963871">
    <property type="protein sequence ID" value="CAH0383336.1"/>
    <property type="molecule type" value="Genomic_DNA"/>
</dbReference>
<comment type="subcellular location">
    <subcellularLocation>
        <location evidence="1">Cell membrane</location>
        <topology evidence="1">Multi-pass membrane protein</topology>
    </subcellularLocation>
</comment>
<evidence type="ECO:0000256" key="1">
    <source>
        <dbReference type="ARBA" id="ARBA00004651"/>
    </source>
</evidence>
<evidence type="ECO:0000313" key="10">
    <source>
        <dbReference type="EMBL" id="CAH0383336.1"/>
    </source>
</evidence>